<dbReference type="InterPro" id="IPR043519">
    <property type="entry name" value="NT_sf"/>
</dbReference>
<dbReference type="GO" id="GO:0016874">
    <property type="term" value="F:ligase activity"/>
    <property type="evidence" value="ECO:0007669"/>
    <property type="project" value="UniProtKB-KW"/>
</dbReference>
<comment type="cofactor">
    <cofactor evidence="7">
        <name>Mg(2+)</name>
        <dbReference type="ChEBI" id="CHEBI:18420"/>
    </cofactor>
</comment>
<evidence type="ECO:0000256" key="1">
    <source>
        <dbReference type="ARBA" id="ARBA00022679"/>
    </source>
</evidence>
<dbReference type="AlphaFoldDB" id="A0A2K9AKU6"/>
<dbReference type="GO" id="GO:0047388">
    <property type="term" value="F:[glutamine synthetase]-adenylyl-L-tyrosine phosphorylase activity"/>
    <property type="evidence" value="ECO:0007669"/>
    <property type="project" value="UniProtKB-EC"/>
</dbReference>
<dbReference type="KEGG" id="kpd:CW740_10055"/>
<dbReference type="SUPFAM" id="SSF81593">
    <property type="entry name" value="Nucleotidyltransferase substrate binding subunit/domain"/>
    <property type="match status" value="2"/>
</dbReference>
<dbReference type="PANTHER" id="PTHR30621:SF0">
    <property type="entry name" value="BIFUNCTIONAL GLUTAMINE SYNTHETASE ADENYLYLTRANSFERASE_ADENYLYL-REMOVING ENZYME"/>
    <property type="match status" value="1"/>
</dbReference>
<dbReference type="NCBIfam" id="NF008292">
    <property type="entry name" value="PRK11072.1"/>
    <property type="match status" value="1"/>
</dbReference>
<keyword evidence="6 7" id="KW-0511">Multifunctional enzyme</keyword>
<comment type="similarity">
    <text evidence="7">Belongs to the GlnE family.</text>
</comment>
<dbReference type="Gene3D" id="1.20.120.1510">
    <property type="match status" value="1"/>
</dbReference>
<keyword evidence="2 7" id="KW-0548">Nucleotidyltransferase</keyword>
<reference evidence="8 9" key="1">
    <citation type="submission" date="2017-12" db="EMBL/GenBank/DDBJ databases">
        <title>Kangiella profundi FT102 completed genome.</title>
        <authorList>
            <person name="Xu J."/>
            <person name="Wang J."/>
            <person name="Lu Y."/>
        </authorList>
    </citation>
    <scope>NUCLEOTIDE SEQUENCE [LARGE SCALE GENOMIC DNA]</scope>
    <source>
        <strain evidence="8 9">FT102</strain>
    </source>
</reference>
<evidence type="ECO:0000256" key="3">
    <source>
        <dbReference type="ARBA" id="ARBA00022741"/>
    </source>
</evidence>
<keyword evidence="5 7" id="KW-0460">Magnesium</keyword>
<dbReference type="Pfam" id="PF03710">
    <property type="entry name" value="GlnE"/>
    <property type="match status" value="2"/>
</dbReference>
<evidence type="ECO:0000256" key="4">
    <source>
        <dbReference type="ARBA" id="ARBA00022840"/>
    </source>
</evidence>
<keyword evidence="3 7" id="KW-0547">Nucleotide-binding</keyword>
<evidence type="ECO:0000313" key="8">
    <source>
        <dbReference type="EMBL" id="AUD79564.1"/>
    </source>
</evidence>
<dbReference type="InterPro" id="IPR023057">
    <property type="entry name" value="GlnE"/>
</dbReference>
<dbReference type="HAMAP" id="MF_00802">
    <property type="entry name" value="GlnE"/>
    <property type="match status" value="1"/>
</dbReference>
<comment type="catalytic activity">
    <reaction evidence="7">
        <text>[glutamine synthetase]-L-tyrosine + ATP = [glutamine synthetase]-O(4)-(5'-adenylyl)-L-tyrosine + diphosphate</text>
        <dbReference type="Rhea" id="RHEA:18589"/>
        <dbReference type="Rhea" id="RHEA-COMP:10660"/>
        <dbReference type="Rhea" id="RHEA-COMP:10661"/>
        <dbReference type="ChEBI" id="CHEBI:30616"/>
        <dbReference type="ChEBI" id="CHEBI:33019"/>
        <dbReference type="ChEBI" id="CHEBI:46858"/>
        <dbReference type="ChEBI" id="CHEBI:83624"/>
        <dbReference type="EC" id="2.7.7.42"/>
    </reaction>
</comment>
<dbReference type="FunFam" id="3.30.460.10:FF:000009">
    <property type="entry name" value="Bifunctional glutamine synthetase adenylyltransferase/adenylyl-removing enzyme"/>
    <property type="match status" value="1"/>
</dbReference>
<dbReference type="CDD" id="cd05401">
    <property type="entry name" value="NT_GlnE_GlnD_like"/>
    <property type="match status" value="2"/>
</dbReference>
<comment type="function">
    <text evidence="7">Involved in the regulation of glutamine synthetase GlnA, a key enzyme in the process to assimilate ammonia. When cellular nitrogen levels are high, the C-terminal adenylyl transferase (AT) inactivates GlnA by covalent transfer of an adenylyl group from ATP to specific tyrosine residue of GlnA, thus reducing its activity. Conversely, when nitrogen levels are low, the N-terminal adenylyl removase (AR) activates GlnA by removing the adenylyl group by phosphorolysis, increasing its activity. The regulatory region of GlnE binds the signal transduction protein PII (GlnB) which indicates the nitrogen status of the cell.</text>
</comment>
<gene>
    <name evidence="7" type="primary">glnE</name>
    <name evidence="8" type="ORF">CW740_10055</name>
</gene>
<evidence type="ECO:0000313" key="9">
    <source>
        <dbReference type="Proteomes" id="UP000232693"/>
    </source>
</evidence>
<dbReference type="GO" id="GO:0005829">
    <property type="term" value="C:cytosol"/>
    <property type="evidence" value="ECO:0007669"/>
    <property type="project" value="TreeGrafter"/>
</dbReference>
<dbReference type="OrthoDB" id="9759366at2"/>
<proteinExistence type="inferred from homology"/>
<dbReference type="GO" id="GO:0000287">
    <property type="term" value="F:magnesium ion binding"/>
    <property type="evidence" value="ECO:0007669"/>
    <property type="project" value="UniProtKB-UniRule"/>
</dbReference>
<evidence type="ECO:0000256" key="7">
    <source>
        <dbReference type="HAMAP-Rule" id="MF_00802"/>
    </source>
</evidence>
<dbReference type="Proteomes" id="UP000232693">
    <property type="component" value="Chromosome"/>
</dbReference>
<dbReference type="EMBL" id="CP025120">
    <property type="protein sequence ID" value="AUD79564.1"/>
    <property type="molecule type" value="Genomic_DNA"/>
</dbReference>
<dbReference type="GO" id="GO:0005524">
    <property type="term" value="F:ATP binding"/>
    <property type="evidence" value="ECO:0007669"/>
    <property type="project" value="UniProtKB-UniRule"/>
</dbReference>
<keyword evidence="9" id="KW-1185">Reference proteome</keyword>
<evidence type="ECO:0000256" key="5">
    <source>
        <dbReference type="ARBA" id="ARBA00022842"/>
    </source>
</evidence>
<feature type="region of interest" description="Adenylyl transferase" evidence="7">
    <location>
        <begin position="461"/>
        <end position="959"/>
    </location>
</feature>
<comment type="catalytic activity">
    <reaction evidence="7">
        <text>[glutamine synthetase]-O(4)-(5'-adenylyl)-L-tyrosine + phosphate = [glutamine synthetase]-L-tyrosine + ADP</text>
        <dbReference type="Rhea" id="RHEA:43716"/>
        <dbReference type="Rhea" id="RHEA-COMP:10660"/>
        <dbReference type="Rhea" id="RHEA-COMP:10661"/>
        <dbReference type="ChEBI" id="CHEBI:43474"/>
        <dbReference type="ChEBI" id="CHEBI:46858"/>
        <dbReference type="ChEBI" id="CHEBI:83624"/>
        <dbReference type="ChEBI" id="CHEBI:456216"/>
        <dbReference type="EC" id="2.7.7.89"/>
    </reaction>
</comment>
<dbReference type="RefSeq" id="WP_106647371.1">
    <property type="nucleotide sequence ID" value="NZ_BMGO01000001.1"/>
</dbReference>
<organism evidence="8 9">
    <name type="scientific">Kangiella profundi</name>
    <dbReference type="NCBI Taxonomy" id="1561924"/>
    <lineage>
        <taxon>Bacteria</taxon>
        <taxon>Pseudomonadati</taxon>
        <taxon>Pseudomonadota</taxon>
        <taxon>Gammaproteobacteria</taxon>
        <taxon>Kangiellales</taxon>
        <taxon>Kangiellaceae</taxon>
        <taxon>Kangiella</taxon>
    </lineage>
</organism>
<name>A0A2K9AKU6_9GAMM</name>
<keyword evidence="4 7" id="KW-0067">ATP-binding</keyword>
<dbReference type="FunFam" id="1.20.120.330:FF:000005">
    <property type="entry name" value="Bifunctional glutamine synthetase adenylyltransferase/adenylyl-removing enzyme"/>
    <property type="match status" value="1"/>
</dbReference>
<dbReference type="EC" id="2.7.7.42" evidence="7"/>
<feature type="region of interest" description="Adenylyl removase" evidence="7">
    <location>
        <begin position="1"/>
        <end position="445"/>
    </location>
</feature>
<dbReference type="GO" id="GO:0008882">
    <property type="term" value="F:[glutamate-ammonia-ligase] adenylyltransferase activity"/>
    <property type="evidence" value="ECO:0007669"/>
    <property type="project" value="UniProtKB-UniRule"/>
</dbReference>
<dbReference type="Pfam" id="PF08335">
    <property type="entry name" value="GlnD_UR_UTase"/>
    <property type="match status" value="2"/>
</dbReference>
<keyword evidence="8" id="KW-0436">Ligase</keyword>
<dbReference type="InterPro" id="IPR013546">
    <property type="entry name" value="PII_UdlTrfase/GS_AdlTrfase"/>
</dbReference>
<dbReference type="GO" id="GO:0000820">
    <property type="term" value="P:regulation of glutamine family amino acid metabolic process"/>
    <property type="evidence" value="ECO:0007669"/>
    <property type="project" value="UniProtKB-UniRule"/>
</dbReference>
<evidence type="ECO:0000256" key="6">
    <source>
        <dbReference type="ARBA" id="ARBA00023268"/>
    </source>
</evidence>
<evidence type="ECO:0000256" key="2">
    <source>
        <dbReference type="ARBA" id="ARBA00022695"/>
    </source>
</evidence>
<accession>A0A2K9AKU6</accession>
<dbReference type="EC" id="2.7.7.89" evidence="7"/>
<protein>
    <recommendedName>
        <fullName evidence="7">Bifunctional glutamine synthetase adenylyltransferase/adenylyl-removing enzyme</fullName>
    </recommendedName>
    <alternativeName>
        <fullName evidence="7">ATP:glutamine synthetase adenylyltransferase</fullName>
    </alternativeName>
    <alternativeName>
        <fullName evidence="7">ATase</fullName>
    </alternativeName>
    <domain>
        <recommendedName>
            <fullName evidence="7">Glutamine synthetase adenylyl-L-tyrosine phosphorylase</fullName>
            <ecNumber evidence="7">2.7.7.89</ecNumber>
        </recommendedName>
        <alternativeName>
            <fullName evidence="7">Adenylyl removase</fullName>
            <shortName evidence="7">AR</shortName>
            <shortName evidence="7">AT-N</shortName>
        </alternativeName>
    </domain>
    <domain>
        <recommendedName>
            <fullName evidence="7">Glutamine synthetase adenylyl transferase</fullName>
            <ecNumber evidence="7">2.7.7.42</ecNumber>
        </recommendedName>
        <alternativeName>
            <fullName evidence="7">Adenylyl transferase</fullName>
            <shortName evidence="7">AT</shortName>
            <shortName evidence="7">AT-C</shortName>
        </alternativeName>
    </domain>
</protein>
<keyword evidence="1 7" id="KW-0808">Transferase</keyword>
<dbReference type="SUPFAM" id="SSF81301">
    <property type="entry name" value="Nucleotidyltransferase"/>
    <property type="match status" value="2"/>
</dbReference>
<sequence length="959" mass="110870">MMQIAPIPEALKAEAEKRTSQWLEALETAYSGDMDQVKRILCGSDYLYHWAKRKPQWLVDALAADLSSLSSHILNIQQNLDTSWPEYEVKQFLRHQRHYWSMQIAVADILQLLPIRQICYLQSVLAEQLINCAQDWSYHQTCQQYGVPVSETGEQQHLLVLAMGKLGGEELNFSSDVDLIFGYPEDGETRISEEQRKSIENQVFFMRHGQKLISLLSDNTADGFVYRVDMRLRPYGQSGALVANFNALQDYYLEQGREWERFAMIKARILQAHPHFREQLVNIIRPFSFRRYIDFSVLESIRQLKQKISAELLRKDAQNNIKLGDGGIRELEFIVQSLQLISGGRHPQLQAKNWWQALEALVQQNLLKQEDADELKTAYEFLRKLENCLQIRADKQTQDLPDSDEEMQAIALLMGFTDWQGVQQELEQHQKIVANFFKGLFHDPKEEHSHNDAIPVLEQLLQGQLDSEQQSKTLVQYHLSEETLKELQRFRQEFSERKIGARGFARLEQLLPHLVIQASKQKDTDKTLIRSLEVLQGIGRRTAYFEMLAENIPVLEFLVQLVSRSSWLARQLAIYPSLLDELLFPSNFGKQLTKDNLANQLQQAMMRIEMNQTEEQLLALSRFKQSSQFKIAAGDLTRRFDISEVSQQLTDLAEVIMEYLLQLAWNEVTAKHGRPKQDAGELVKDFLVLGYGKLGGDELGYGSDLDLVFLYQGEPDSMTELTGEQGKPLELHQFYTRLAQRLVHYLGTRTQQGIMYEVDTRLRPSGRAGMLVSHIDAFEKYQLGEAWTWEHQALVRARPVAGDSGLKDSYLHLRSKVLSCDKREHLAKDVIKMRKKMRDNLDKTDARLWDIKQGSGGLVDIEFLVQYWALKYSKQLLEKHSVNELPFNNVDWLQLLAGNDLIDKSTRDCMMENYRLLRDIANARALQNQPALLPKDELTEQRQAIVVLWQSTFKHSDVE</sequence>
<dbReference type="InterPro" id="IPR005190">
    <property type="entry name" value="GlnE_rpt_dom"/>
</dbReference>
<dbReference type="PANTHER" id="PTHR30621">
    <property type="entry name" value="GLUTAMINE SYNTHETASE ADENYLYLTRANSFERASE"/>
    <property type="match status" value="1"/>
</dbReference>
<dbReference type="Gene3D" id="3.30.460.10">
    <property type="entry name" value="Beta Polymerase, domain 2"/>
    <property type="match status" value="2"/>
</dbReference>
<dbReference type="Gene3D" id="1.20.120.330">
    <property type="entry name" value="Nucleotidyltransferases domain 2"/>
    <property type="match status" value="2"/>
</dbReference>